<evidence type="ECO:0000256" key="1">
    <source>
        <dbReference type="SAM" id="MobiDB-lite"/>
    </source>
</evidence>
<sequence>MTQPLTWHGFIFQIVPIVHATSVERHDSESAPLNPTGTPAVEDQKGQTAGSTVVPDNILDASLPWRVPPSQDLKREF</sequence>
<keyword evidence="2" id="KW-0732">Signal</keyword>
<evidence type="ECO:0000256" key="2">
    <source>
        <dbReference type="SAM" id="SignalP"/>
    </source>
</evidence>
<name>A0A4Q9MZN8_9APHY</name>
<proteinExistence type="predicted"/>
<protein>
    <submittedName>
        <fullName evidence="3">Uncharacterized protein</fullName>
    </submittedName>
</protein>
<dbReference type="AlphaFoldDB" id="A0A4Q9MZN8"/>
<feature type="chain" id="PRO_5020411654" evidence="2">
    <location>
        <begin position="21"/>
        <end position="77"/>
    </location>
</feature>
<dbReference type="Proteomes" id="UP000292957">
    <property type="component" value="Unassembled WGS sequence"/>
</dbReference>
<organism evidence="3">
    <name type="scientific">Dichomitus squalens</name>
    <dbReference type="NCBI Taxonomy" id="114155"/>
    <lineage>
        <taxon>Eukaryota</taxon>
        <taxon>Fungi</taxon>
        <taxon>Dikarya</taxon>
        <taxon>Basidiomycota</taxon>
        <taxon>Agaricomycotina</taxon>
        <taxon>Agaricomycetes</taxon>
        <taxon>Polyporales</taxon>
        <taxon>Polyporaceae</taxon>
        <taxon>Dichomitus</taxon>
    </lineage>
</organism>
<reference evidence="3" key="1">
    <citation type="submission" date="2019-01" db="EMBL/GenBank/DDBJ databases">
        <title>Draft genome sequences of three monokaryotic isolates of the white-rot basidiomycete fungus Dichomitus squalens.</title>
        <authorList>
            <consortium name="DOE Joint Genome Institute"/>
            <person name="Lopez S.C."/>
            <person name="Andreopoulos B."/>
            <person name="Pangilinan J."/>
            <person name="Lipzen A."/>
            <person name="Riley R."/>
            <person name="Ahrendt S."/>
            <person name="Ng V."/>
            <person name="Barry K."/>
            <person name="Daum C."/>
            <person name="Grigoriev I.V."/>
            <person name="Hilden K.S."/>
            <person name="Makela M.R."/>
            <person name="de Vries R.P."/>
        </authorList>
    </citation>
    <scope>NUCLEOTIDE SEQUENCE [LARGE SCALE GENOMIC DNA]</scope>
    <source>
        <strain evidence="3">OM18370.1</strain>
    </source>
</reference>
<evidence type="ECO:0000313" key="3">
    <source>
        <dbReference type="EMBL" id="TBU31826.1"/>
    </source>
</evidence>
<dbReference type="EMBL" id="ML143397">
    <property type="protein sequence ID" value="TBU31826.1"/>
    <property type="molecule type" value="Genomic_DNA"/>
</dbReference>
<feature type="region of interest" description="Disordered" evidence="1">
    <location>
        <begin position="24"/>
        <end position="77"/>
    </location>
</feature>
<gene>
    <name evidence="3" type="ORF">BD311DRAFT_751687</name>
</gene>
<accession>A0A4Q9MZN8</accession>
<feature type="signal peptide" evidence="2">
    <location>
        <begin position="1"/>
        <end position="20"/>
    </location>
</feature>